<evidence type="ECO:0000256" key="4">
    <source>
        <dbReference type="ARBA" id="ARBA00022692"/>
    </source>
</evidence>
<dbReference type="Gene3D" id="3.40.50.300">
    <property type="entry name" value="P-loop containing nucleotide triphosphate hydrolases"/>
    <property type="match status" value="1"/>
</dbReference>
<dbReference type="InterPro" id="IPR003838">
    <property type="entry name" value="ABC3_permease_C"/>
</dbReference>
<evidence type="ECO:0000256" key="2">
    <source>
        <dbReference type="ARBA" id="ARBA00022448"/>
    </source>
</evidence>
<organism evidence="12 13">
    <name type="scientific">Paenibacillus glacialis</name>
    <dbReference type="NCBI Taxonomy" id="494026"/>
    <lineage>
        <taxon>Bacteria</taxon>
        <taxon>Bacillati</taxon>
        <taxon>Bacillota</taxon>
        <taxon>Bacilli</taxon>
        <taxon>Bacillales</taxon>
        <taxon>Paenibacillaceae</taxon>
        <taxon>Paenibacillus</taxon>
    </lineage>
</organism>
<accession>A0A168KKC4</accession>
<dbReference type="FunFam" id="3.40.50.300:FF:000032">
    <property type="entry name" value="Export ABC transporter ATP-binding protein"/>
    <property type="match status" value="1"/>
</dbReference>
<dbReference type="InterPro" id="IPR003593">
    <property type="entry name" value="AAA+_ATPase"/>
</dbReference>
<keyword evidence="8 10" id="KW-0472">Membrane</keyword>
<dbReference type="InterPro" id="IPR017871">
    <property type="entry name" value="ABC_transporter-like_CS"/>
</dbReference>
<dbReference type="InterPro" id="IPR003439">
    <property type="entry name" value="ABC_transporter-like_ATP-bd"/>
</dbReference>
<dbReference type="STRING" id="494026.PGLA_13810"/>
<comment type="subcellular location">
    <subcellularLocation>
        <location evidence="1">Cell inner membrane</location>
        <topology evidence="1">Multi-pass membrane protein</topology>
    </subcellularLocation>
</comment>
<feature type="domain" description="ABC transporter" evidence="11">
    <location>
        <begin position="4"/>
        <end position="241"/>
    </location>
</feature>
<evidence type="ECO:0000256" key="5">
    <source>
        <dbReference type="ARBA" id="ARBA00022741"/>
    </source>
</evidence>
<evidence type="ECO:0000256" key="3">
    <source>
        <dbReference type="ARBA" id="ARBA00022475"/>
    </source>
</evidence>
<gene>
    <name evidence="12" type="ORF">PGLA_13810</name>
</gene>
<sequence length="790" mass="85931">MLKLKLEKIKKTYNSGEVVTALKSISLGFRENELVSILGPSGCGKTTLLNIIGGLDQYDSGDLIINGLSTKEYKNSDWDAYRNRSIGFVFQSYNLIGHQTVLQNVEIAMTLSGVSTSERKQRAKQALIEVGLADHLNKTPNQLSGGQMQRVAIARALVNDPDIILADEPTGALDSHTSIQVMDILREVAKTRLVIMVTHNGELAEEYSDRIIRFLDGEVQSDSNPIVEAETGKASVQSPKEQKFKKTSMSLITATVLSFKNLLTKRGRTLITAFAGSIGIIGVALVLALSNGLSTYMSSMQSDTLSSFPITIGTGEQIIDLTERGPDGLEGNNDAAGYTEYPNENVMYSYDSEKNSTKHRNIITEDYLNYIGKLETELPNAVNNISYMHGVNINLLAKGQDTAVKFETTSAPSGMGMMMGSNSTYLQELPENNDFILSQYDLIGEGSRIPTGKNEVVLVIDKYNRIDKAFFEKLGITEDTENYKLTDFIGKTILKVIPNDDYYTRNGDLFTAAAPTDYEKLYDSNTGTKLTITGILRSKQDVSSSYLSPGIAYTTALTAAVVEDAQKSEIATAQKDSDKDVMLGTPLDNKAKDNALIMLGADSTPTGINIHPKDYESKDKIKEYLDKYNDGKSDDDQLIYSDMAEMISSITGTLLDTVTYVLTGFAAISLLVSTIMIGIITYVSVIERTKEIGILRSVGARKKDISRVFNAETLIIGFTAGMIGVGLSYLLQIPINSIISNLAGISGVANLNPLHAAVLVAGSMILTLIAGFIPSRMAAKKDPVVALRSE</sequence>
<dbReference type="AlphaFoldDB" id="A0A168KKC4"/>
<keyword evidence="2" id="KW-0813">Transport</keyword>
<evidence type="ECO:0000313" key="12">
    <source>
        <dbReference type="EMBL" id="OAB42137.1"/>
    </source>
</evidence>
<keyword evidence="13" id="KW-1185">Reference proteome</keyword>
<feature type="transmembrane region" description="Helical" evidence="10">
    <location>
        <begin position="751"/>
        <end position="773"/>
    </location>
</feature>
<evidence type="ECO:0000256" key="10">
    <source>
        <dbReference type="SAM" id="Phobius"/>
    </source>
</evidence>
<evidence type="ECO:0000256" key="6">
    <source>
        <dbReference type="ARBA" id="ARBA00022840"/>
    </source>
</evidence>
<evidence type="ECO:0000256" key="1">
    <source>
        <dbReference type="ARBA" id="ARBA00004429"/>
    </source>
</evidence>
<dbReference type="Pfam" id="PF02687">
    <property type="entry name" value="FtsX"/>
    <property type="match status" value="1"/>
</dbReference>
<dbReference type="SUPFAM" id="SSF52540">
    <property type="entry name" value="P-loop containing nucleoside triphosphate hydrolases"/>
    <property type="match status" value="1"/>
</dbReference>
<feature type="transmembrane region" description="Helical" evidence="10">
    <location>
        <begin position="270"/>
        <end position="290"/>
    </location>
</feature>
<keyword evidence="5" id="KW-0547">Nucleotide-binding</keyword>
<dbReference type="SMART" id="SM00382">
    <property type="entry name" value="AAA"/>
    <property type="match status" value="1"/>
</dbReference>
<feature type="transmembrane region" description="Helical" evidence="10">
    <location>
        <begin position="707"/>
        <end position="731"/>
    </location>
</feature>
<dbReference type="EMBL" id="LVJH01000024">
    <property type="protein sequence ID" value="OAB42137.1"/>
    <property type="molecule type" value="Genomic_DNA"/>
</dbReference>
<reference evidence="12 13" key="1">
    <citation type="submission" date="2016-03" db="EMBL/GenBank/DDBJ databases">
        <title>Draft genome sequence of Paenibacillus glacialis DSM 22343.</title>
        <authorList>
            <person name="Shin S.-K."/>
            <person name="Yi H."/>
        </authorList>
    </citation>
    <scope>NUCLEOTIDE SEQUENCE [LARGE SCALE GENOMIC DNA]</scope>
    <source>
        <strain evidence="12 13">DSM 22343</strain>
    </source>
</reference>
<dbReference type="OrthoDB" id="2079174at2"/>
<keyword evidence="3" id="KW-1003">Cell membrane</keyword>
<protein>
    <submittedName>
        <fullName evidence="12">ABC transporter</fullName>
    </submittedName>
</protein>
<name>A0A168KKC4_9BACL</name>
<proteinExistence type="inferred from homology"/>
<comment type="similarity">
    <text evidence="9">Belongs to the ABC transporter superfamily. Macrolide exporter (TC 3.A.1.122) family.</text>
</comment>
<dbReference type="PROSITE" id="PS50893">
    <property type="entry name" value="ABC_TRANSPORTER_2"/>
    <property type="match status" value="1"/>
</dbReference>
<dbReference type="CDD" id="cd03255">
    <property type="entry name" value="ABC_MJ0796_LolCDE_FtsE"/>
    <property type="match status" value="1"/>
</dbReference>
<evidence type="ECO:0000256" key="9">
    <source>
        <dbReference type="ARBA" id="ARBA00038388"/>
    </source>
</evidence>
<evidence type="ECO:0000256" key="8">
    <source>
        <dbReference type="ARBA" id="ARBA00023136"/>
    </source>
</evidence>
<dbReference type="GO" id="GO:0098796">
    <property type="term" value="C:membrane protein complex"/>
    <property type="evidence" value="ECO:0007669"/>
    <property type="project" value="UniProtKB-ARBA"/>
</dbReference>
<dbReference type="GO" id="GO:0005524">
    <property type="term" value="F:ATP binding"/>
    <property type="evidence" value="ECO:0007669"/>
    <property type="project" value="UniProtKB-KW"/>
</dbReference>
<comment type="caution">
    <text evidence="12">The sequence shown here is derived from an EMBL/GenBank/DDBJ whole genome shotgun (WGS) entry which is preliminary data.</text>
</comment>
<dbReference type="RefSeq" id="WP_068533647.1">
    <property type="nucleotide sequence ID" value="NZ_LVJH01000024.1"/>
</dbReference>
<evidence type="ECO:0000259" key="11">
    <source>
        <dbReference type="PROSITE" id="PS50893"/>
    </source>
</evidence>
<dbReference type="Proteomes" id="UP000076967">
    <property type="component" value="Unassembled WGS sequence"/>
</dbReference>
<dbReference type="GO" id="GO:0005886">
    <property type="term" value="C:plasma membrane"/>
    <property type="evidence" value="ECO:0007669"/>
    <property type="project" value="UniProtKB-SubCell"/>
</dbReference>
<dbReference type="Pfam" id="PF00005">
    <property type="entry name" value="ABC_tran"/>
    <property type="match status" value="1"/>
</dbReference>
<evidence type="ECO:0000256" key="7">
    <source>
        <dbReference type="ARBA" id="ARBA00022989"/>
    </source>
</evidence>
<dbReference type="GO" id="GO:0022857">
    <property type="term" value="F:transmembrane transporter activity"/>
    <property type="evidence" value="ECO:0007669"/>
    <property type="project" value="UniProtKB-ARBA"/>
</dbReference>
<keyword evidence="4 10" id="KW-0812">Transmembrane</keyword>
<dbReference type="GO" id="GO:0016887">
    <property type="term" value="F:ATP hydrolysis activity"/>
    <property type="evidence" value="ECO:0007669"/>
    <property type="project" value="InterPro"/>
</dbReference>
<feature type="transmembrane region" description="Helical" evidence="10">
    <location>
        <begin position="660"/>
        <end position="686"/>
    </location>
</feature>
<dbReference type="InterPro" id="IPR027417">
    <property type="entry name" value="P-loop_NTPase"/>
</dbReference>
<dbReference type="PANTHER" id="PTHR42798">
    <property type="entry name" value="LIPOPROTEIN-RELEASING SYSTEM ATP-BINDING PROTEIN LOLD"/>
    <property type="match status" value="1"/>
</dbReference>
<keyword evidence="7 10" id="KW-1133">Transmembrane helix</keyword>
<keyword evidence="6" id="KW-0067">ATP-binding</keyword>
<evidence type="ECO:0000313" key="13">
    <source>
        <dbReference type="Proteomes" id="UP000076967"/>
    </source>
</evidence>
<dbReference type="PROSITE" id="PS00211">
    <property type="entry name" value="ABC_TRANSPORTER_1"/>
    <property type="match status" value="1"/>
</dbReference>
<dbReference type="PANTHER" id="PTHR42798:SF6">
    <property type="entry name" value="CELL DIVISION ATP-BINDING PROTEIN FTSE"/>
    <property type="match status" value="1"/>
</dbReference>
<dbReference type="InterPro" id="IPR017911">
    <property type="entry name" value="MacB-like_ATP-bd"/>
</dbReference>